<keyword evidence="3" id="KW-1185">Reference proteome</keyword>
<dbReference type="Proteomes" id="UP000294480">
    <property type="component" value="Unassembled WGS sequence"/>
</dbReference>
<dbReference type="InterPro" id="IPR053152">
    <property type="entry name" value="Hydrolase_YcaC-like"/>
</dbReference>
<dbReference type="InterPro" id="IPR036380">
    <property type="entry name" value="Isochorismatase-like_sf"/>
</dbReference>
<dbReference type="InterPro" id="IPR000868">
    <property type="entry name" value="Isochorismatase-like_dom"/>
</dbReference>
<dbReference type="OrthoDB" id="9789777at2"/>
<sequence>MQATNHSTFKVDNTALVLVDHQVGTIGWAGELANEAGRDQLKMWVRVMARFAKSAGIPVVLTSSMETQAQGPLLPEFQEILPAEYEARIQRTGVINAWDDPKFAEAVHATGKKNIIMGGLTTDVCLVPPALSAQAEGFNVVALLDISAACTKIAAQNCRDLLQKAGIEIMTVTPMITSMLGDYTNPVSGAFFEAFEKEGVYGAFAQGNLR</sequence>
<feature type="domain" description="Isochorismatase-like" evidence="1">
    <location>
        <begin position="14"/>
        <end position="172"/>
    </location>
</feature>
<dbReference type="AlphaFoldDB" id="A0A4R6Y7J6"/>
<accession>A0A4R6Y7J6</accession>
<dbReference type="Pfam" id="PF00857">
    <property type="entry name" value="Isochorismatase"/>
    <property type="match status" value="1"/>
</dbReference>
<dbReference type="SUPFAM" id="SSF52499">
    <property type="entry name" value="Isochorismatase-like hydrolases"/>
    <property type="match status" value="1"/>
</dbReference>
<dbReference type="Gene3D" id="3.40.50.850">
    <property type="entry name" value="Isochorismatase-like"/>
    <property type="match status" value="1"/>
</dbReference>
<dbReference type="PANTHER" id="PTHR43559">
    <property type="entry name" value="HYDROLASE YCAC-RELATED"/>
    <property type="match status" value="1"/>
</dbReference>
<gene>
    <name evidence="2" type="ORF">DFR44_11167</name>
</gene>
<name>A0A4R6Y7J6_9BURK</name>
<reference evidence="2 3" key="1">
    <citation type="submission" date="2019-03" db="EMBL/GenBank/DDBJ databases">
        <title>Genomic Encyclopedia of Type Strains, Phase IV (KMG-IV): sequencing the most valuable type-strain genomes for metagenomic binning, comparative biology and taxonomic classification.</title>
        <authorList>
            <person name="Goeker M."/>
        </authorList>
    </citation>
    <scope>NUCLEOTIDE SEQUENCE [LARGE SCALE GENOMIC DNA]</scope>
    <source>
        <strain evidence="2 3">DSM 102852</strain>
    </source>
</reference>
<dbReference type="PANTHER" id="PTHR43559:SF3">
    <property type="entry name" value="HYDROLASE YCAC-RELATED"/>
    <property type="match status" value="1"/>
</dbReference>
<evidence type="ECO:0000313" key="3">
    <source>
        <dbReference type="Proteomes" id="UP000294480"/>
    </source>
</evidence>
<comment type="caution">
    <text evidence="2">The sequence shown here is derived from an EMBL/GenBank/DDBJ whole genome shotgun (WGS) entry which is preliminary data.</text>
</comment>
<organism evidence="2 3">
    <name type="scientific">Hydromonas duriensis</name>
    <dbReference type="NCBI Taxonomy" id="1527608"/>
    <lineage>
        <taxon>Bacteria</taxon>
        <taxon>Pseudomonadati</taxon>
        <taxon>Pseudomonadota</taxon>
        <taxon>Betaproteobacteria</taxon>
        <taxon>Burkholderiales</taxon>
        <taxon>Burkholderiaceae</taxon>
        <taxon>Hydromonas</taxon>
    </lineage>
</organism>
<protein>
    <submittedName>
        <fullName evidence="2">Nicotinamidase-related amidase</fullName>
    </submittedName>
</protein>
<evidence type="ECO:0000313" key="2">
    <source>
        <dbReference type="EMBL" id="TDR31303.1"/>
    </source>
</evidence>
<proteinExistence type="predicted"/>
<dbReference type="RefSeq" id="WP_133620347.1">
    <property type="nucleotide sequence ID" value="NZ_SNZE01000011.1"/>
</dbReference>
<dbReference type="EMBL" id="SNZE01000011">
    <property type="protein sequence ID" value="TDR31303.1"/>
    <property type="molecule type" value="Genomic_DNA"/>
</dbReference>
<evidence type="ECO:0000259" key="1">
    <source>
        <dbReference type="Pfam" id="PF00857"/>
    </source>
</evidence>